<reference evidence="2" key="1">
    <citation type="journal article" date="2020" name="Stud. Mycol.">
        <title>101 Dothideomycetes genomes: a test case for predicting lifestyles and emergence of pathogens.</title>
        <authorList>
            <person name="Haridas S."/>
            <person name="Albert R."/>
            <person name="Binder M."/>
            <person name="Bloem J."/>
            <person name="Labutti K."/>
            <person name="Salamov A."/>
            <person name="Andreopoulos B."/>
            <person name="Baker S."/>
            <person name="Barry K."/>
            <person name="Bills G."/>
            <person name="Bluhm B."/>
            <person name="Cannon C."/>
            <person name="Castanera R."/>
            <person name="Culley D."/>
            <person name="Daum C."/>
            <person name="Ezra D."/>
            <person name="Gonzalez J."/>
            <person name="Henrissat B."/>
            <person name="Kuo A."/>
            <person name="Liang C."/>
            <person name="Lipzen A."/>
            <person name="Lutzoni F."/>
            <person name="Magnuson J."/>
            <person name="Mondo S."/>
            <person name="Nolan M."/>
            <person name="Ohm R."/>
            <person name="Pangilinan J."/>
            <person name="Park H.-J."/>
            <person name="Ramirez L."/>
            <person name="Alfaro M."/>
            <person name="Sun H."/>
            <person name="Tritt A."/>
            <person name="Yoshinaga Y."/>
            <person name="Zwiers L.-H."/>
            <person name="Turgeon B."/>
            <person name="Goodwin S."/>
            <person name="Spatafora J."/>
            <person name="Crous P."/>
            <person name="Grigoriev I."/>
        </authorList>
    </citation>
    <scope>NUCLEOTIDE SEQUENCE</scope>
    <source>
        <strain evidence="2">CBS 119687</strain>
    </source>
</reference>
<evidence type="ECO:0000313" key="3">
    <source>
        <dbReference type="Proteomes" id="UP000799771"/>
    </source>
</evidence>
<dbReference type="GeneID" id="54405743"/>
<gene>
    <name evidence="2" type="ORF">P153DRAFT_326988</name>
</gene>
<feature type="transmembrane region" description="Helical" evidence="1">
    <location>
        <begin position="1089"/>
        <end position="1113"/>
    </location>
</feature>
<dbReference type="OrthoDB" id="3248909at2759"/>
<dbReference type="RefSeq" id="XP_033518997.1">
    <property type="nucleotide sequence ID" value="XM_033665311.1"/>
</dbReference>
<protein>
    <submittedName>
        <fullName evidence="2">Uncharacterized protein</fullName>
    </submittedName>
</protein>
<dbReference type="AlphaFoldDB" id="A0A6A6A0C7"/>
<dbReference type="PANTHER" id="PTHR37544">
    <property type="entry name" value="SPRAY-RELATED"/>
    <property type="match status" value="1"/>
</dbReference>
<name>A0A6A6A0C7_9PLEO</name>
<dbReference type="Proteomes" id="UP000799771">
    <property type="component" value="Unassembled WGS sequence"/>
</dbReference>
<keyword evidence="1" id="KW-0472">Membrane</keyword>
<organism evidence="2 3">
    <name type="scientific">Dothidotthia symphoricarpi CBS 119687</name>
    <dbReference type="NCBI Taxonomy" id="1392245"/>
    <lineage>
        <taxon>Eukaryota</taxon>
        <taxon>Fungi</taxon>
        <taxon>Dikarya</taxon>
        <taxon>Ascomycota</taxon>
        <taxon>Pezizomycotina</taxon>
        <taxon>Dothideomycetes</taxon>
        <taxon>Pleosporomycetidae</taxon>
        <taxon>Pleosporales</taxon>
        <taxon>Dothidotthiaceae</taxon>
        <taxon>Dothidotthia</taxon>
    </lineage>
</organism>
<sequence>MWVSDSYMVVPFEPATDGANRQVLYDGIWRAETEVFQLEADCIPMVMTEKTTLNISYSYADTNNTECENDTCIVKSKGFKIRSEDGCEVQIQRFRDNVMMHSGGVMWTNMSSSYVSWQDLVQEYGQTPPLRSSGNRALGQWTRTFIYSMSDECFGRDLLLASPPWIAPYQLASISSDVWESDSFVNLTVRTQVCTPTYHKASMVVTASIGGSRSSVSFDTSEFAQRRQPVPRGMLDYEHLNGLTFSKDWNKLMAVPRSQSMDTPLDGFEDVSGLLAHHFSQNLSNILQNDTLGYEASRLRTRFASELLLSSITDTDVPALEGVAGEIIRVERRVLVITKVGIALSVLFFLLGCYFFAMIWFTSISRRPLRLRSDPARTVGVTSLIDTASPLALALRELQQHDRDSMQKNIGTRVYDLRADGLFERANPTTWLTTLLIALIAIAVCMLVLRKFAREHRLYRSAFVYQVNLGLFNTSFSPHSVVTTLVAVTLGLCWDGIDKPMRTLQPYLSMSRKPTAASRGVALSYQSCYWAWAAIKAALRKQWILCLVATGTTLSQILIISMAAVFQRQAVLQTQMTFDPFDTGLFIKAPFTLRQKPFTWAMSGNTRGLDLTDDLLQTSRSEWLYNALDEITLKTPQLAWSMDEWVFTPVNLKRLPSVNLTQNTGPDDKFHNAADVLVSPANISMVTSGLRSRLECSPIDVPETGWLDRAADIWPDRTNELDGFVLPTVLFDNETYRTPVFTAPRRMACCANGTDSDGHSVIAYWTSNSSMVDARMPPTIECDLSKVGNVCTTYLGPLDENYEPLDPNGPEDLVVHSPWYRNFTIKWIMGPAASAEILSTDLTEGATASAFINYRQAYGSDNETLLYFTKQPKIAMMNCIPVIENTTFSVTVARSSGQILGYKSLEDPQPAPGAWEYAWDLMYPDPRQTDFHGNVRYTKLTPFNSYGHFFMTQLLTAPHIIDPLYTRTWLAHNKSIEDTESERFNIRDRERGLNVDFMSYANWHLAGKDSAALLESTTLLAHSEKTFQTFFKHFVNSDSANLNGIPGNVNGNNGLPLRPTYEDVLSPDEVNGTLATRIEVLAMNETATWLSLVIIFLLILILIVLIVSLQIVYPSSCMQRHVECLADVLVMVAGSDELIRMKRERGVGGFEKSGVKTKLGWFRDRRGHVRWGVEVMGRGVEWVEGP</sequence>
<dbReference type="Pfam" id="PF11915">
    <property type="entry name" value="DUF3433"/>
    <property type="match status" value="1"/>
</dbReference>
<dbReference type="EMBL" id="ML977519">
    <property type="protein sequence ID" value="KAF2124604.1"/>
    <property type="molecule type" value="Genomic_DNA"/>
</dbReference>
<dbReference type="PANTHER" id="PTHR37544:SF3">
    <property type="entry name" value="SPRAY"/>
    <property type="match status" value="1"/>
</dbReference>
<keyword evidence="1" id="KW-1133">Transmembrane helix</keyword>
<accession>A0A6A6A0C7</accession>
<keyword evidence="1" id="KW-0812">Transmembrane</keyword>
<evidence type="ECO:0000313" key="2">
    <source>
        <dbReference type="EMBL" id="KAF2124604.1"/>
    </source>
</evidence>
<feature type="non-terminal residue" evidence="2">
    <location>
        <position position="1186"/>
    </location>
</feature>
<keyword evidence="3" id="KW-1185">Reference proteome</keyword>
<dbReference type="InterPro" id="IPR021840">
    <property type="entry name" value="DUF3433"/>
</dbReference>
<proteinExistence type="predicted"/>
<feature type="transmembrane region" description="Helical" evidence="1">
    <location>
        <begin position="430"/>
        <end position="449"/>
    </location>
</feature>
<feature type="transmembrane region" description="Helical" evidence="1">
    <location>
        <begin position="340"/>
        <end position="361"/>
    </location>
</feature>
<evidence type="ECO:0000256" key="1">
    <source>
        <dbReference type="SAM" id="Phobius"/>
    </source>
</evidence>
<feature type="transmembrane region" description="Helical" evidence="1">
    <location>
        <begin position="543"/>
        <end position="566"/>
    </location>
</feature>